<sequence length="508" mass="57248">MKRLQIILILLITVSLLFTSCAKRYSATNPESGSIDSGSSTPPSNIEADEDIPETEDPFLNGDWNRPDYGFSFNFDDYVIEASFNNKNQPTYKLVKKSSWISSNTAMNEYYYNGDNITGGGVKMTGVKYYLYKSKNPNFLADSSYNKSTRMERFYFYRFTAKTAAVYPTDNYLIAIDTYSKLVFAFGVPISWKSIALIPAPTAWGSVELGWEADANNNKINFAVDGIQYFYEYDPVGIVHEDGTIEIYKWYWDFIGNKRYSPRVKDNVIDLDRPIASATETEGRSPYMPIKVEAGTKDNITIMAKSLKNVSVKSREALFGIMSSPTNNAWFTYTIAGVAYNNEMGSGVLQNIENLDPKSKSMTGMISLSETKNIGINQQADFSSQIVNEIKNIDKGATIELASRVDKYNKETAKFGQYGSGNMAVISAPILKLKYDTNNQQFVVDTGNSVMSNEELSTTISYYTPNFTLKRGDTKDITIRYKWMKGNDTKNGEEFEITYTLKFESVNE</sequence>
<accession>A0A5C8FAN4</accession>
<evidence type="ECO:0000256" key="1">
    <source>
        <dbReference type="SAM" id="MobiDB-lite"/>
    </source>
</evidence>
<organism evidence="2 3">
    <name type="scientific">Brachyspira pilosicoli</name>
    <name type="common">Serpulina pilosicoli</name>
    <dbReference type="NCBI Taxonomy" id="52584"/>
    <lineage>
        <taxon>Bacteria</taxon>
        <taxon>Pseudomonadati</taxon>
        <taxon>Spirochaetota</taxon>
        <taxon>Spirochaetia</taxon>
        <taxon>Brachyspirales</taxon>
        <taxon>Brachyspiraceae</taxon>
        <taxon>Brachyspira</taxon>
    </lineage>
</organism>
<dbReference type="Proteomes" id="UP000323176">
    <property type="component" value="Unassembled WGS sequence"/>
</dbReference>
<protein>
    <recommendedName>
        <fullName evidence="4">Lipoprotein</fullName>
    </recommendedName>
</protein>
<evidence type="ECO:0000313" key="3">
    <source>
        <dbReference type="Proteomes" id="UP000323176"/>
    </source>
</evidence>
<dbReference type="OrthoDB" id="308659at2"/>
<dbReference type="EMBL" id="SAXY01000009">
    <property type="protein sequence ID" value="TXJ47006.1"/>
    <property type="molecule type" value="Genomic_DNA"/>
</dbReference>
<name>A0A5C8FAN4_BRAPL</name>
<dbReference type="PROSITE" id="PS51257">
    <property type="entry name" value="PROKAR_LIPOPROTEIN"/>
    <property type="match status" value="1"/>
</dbReference>
<comment type="caution">
    <text evidence="2">The sequence shown here is derived from an EMBL/GenBank/DDBJ whole genome shotgun (WGS) entry which is preliminary data.</text>
</comment>
<gene>
    <name evidence="2" type="ORF">EPJ72_00930</name>
</gene>
<feature type="compositionally biased region" description="Polar residues" evidence="1">
    <location>
        <begin position="27"/>
        <end position="44"/>
    </location>
</feature>
<dbReference type="AlphaFoldDB" id="A0A5C8FAN4"/>
<evidence type="ECO:0000313" key="2">
    <source>
        <dbReference type="EMBL" id="TXJ47006.1"/>
    </source>
</evidence>
<proteinExistence type="predicted"/>
<feature type="region of interest" description="Disordered" evidence="1">
    <location>
        <begin position="27"/>
        <end position="52"/>
    </location>
</feature>
<reference evidence="2 3" key="1">
    <citation type="journal article" date="1992" name="Lakartidningen">
        <title>[Penicillin V and not amoxicillin is the first choice preparation in acute otitis].</title>
        <authorList>
            <person name="Kamme C."/>
            <person name="Lundgren K."/>
            <person name="Prellner K."/>
        </authorList>
    </citation>
    <scope>NUCLEOTIDE SEQUENCE [LARGE SCALE GENOMIC DNA]</scope>
    <source>
        <strain evidence="2 3">PC5538III-hc</strain>
    </source>
</reference>
<evidence type="ECO:0008006" key="4">
    <source>
        <dbReference type="Google" id="ProtNLM"/>
    </source>
</evidence>